<evidence type="ECO:0000313" key="1">
    <source>
        <dbReference type="EMBL" id="WOL19719.1"/>
    </source>
</evidence>
<reference evidence="1 2" key="1">
    <citation type="submission" date="2023-10" db="EMBL/GenBank/DDBJ databases">
        <title>Chromosome-scale genome assembly provides insights into flower coloration mechanisms of Canna indica.</title>
        <authorList>
            <person name="Li C."/>
        </authorList>
    </citation>
    <scope>NUCLEOTIDE SEQUENCE [LARGE SCALE GENOMIC DNA]</scope>
    <source>
        <tissue evidence="1">Flower</tissue>
    </source>
</reference>
<sequence>MLHPAVLHMFEASCRVKLKFLCGSISKLYVANKLCGKYTSMTPNPRSIVSHKSHLIHVAINSIFKCRLQRHRAMNLIVNFLCNYRLASESNYCNGIPFLGGELIHYTMELASIMEWHASDLVSICSQVWLGN</sequence>
<dbReference type="EMBL" id="CP136898">
    <property type="protein sequence ID" value="WOL19719.1"/>
    <property type="molecule type" value="Genomic_DNA"/>
</dbReference>
<evidence type="ECO:0000313" key="2">
    <source>
        <dbReference type="Proteomes" id="UP001327560"/>
    </source>
</evidence>
<dbReference type="Proteomes" id="UP001327560">
    <property type="component" value="Chromosome 9"/>
</dbReference>
<protein>
    <submittedName>
        <fullName evidence="1">Uncharacterized protein</fullName>
    </submittedName>
</protein>
<accession>A0AAQ3L3L6</accession>
<dbReference type="AlphaFoldDB" id="A0AAQ3L3L6"/>
<proteinExistence type="predicted"/>
<name>A0AAQ3L3L6_9LILI</name>
<keyword evidence="2" id="KW-1185">Reference proteome</keyword>
<gene>
    <name evidence="1" type="ORF">Cni_G28521</name>
</gene>
<organism evidence="1 2">
    <name type="scientific">Canna indica</name>
    <name type="common">Indian-shot</name>
    <dbReference type="NCBI Taxonomy" id="4628"/>
    <lineage>
        <taxon>Eukaryota</taxon>
        <taxon>Viridiplantae</taxon>
        <taxon>Streptophyta</taxon>
        <taxon>Embryophyta</taxon>
        <taxon>Tracheophyta</taxon>
        <taxon>Spermatophyta</taxon>
        <taxon>Magnoliopsida</taxon>
        <taxon>Liliopsida</taxon>
        <taxon>Zingiberales</taxon>
        <taxon>Cannaceae</taxon>
        <taxon>Canna</taxon>
    </lineage>
</organism>